<dbReference type="Proteomes" id="UP000648482">
    <property type="component" value="Unassembled WGS sequence"/>
</dbReference>
<dbReference type="EMBL" id="AQGU01000029">
    <property type="protein sequence ID" value="MBE0361586.1"/>
    <property type="molecule type" value="Genomic_DNA"/>
</dbReference>
<evidence type="ECO:0008006" key="3">
    <source>
        <dbReference type="Google" id="ProtNLM"/>
    </source>
</evidence>
<accession>A0ABR9E6U7</accession>
<name>A0ABR9E6U7_9GAMM</name>
<keyword evidence="2" id="KW-1185">Reference proteome</keyword>
<proteinExistence type="predicted"/>
<evidence type="ECO:0000313" key="1">
    <source>
        <dbReference type="EMBL" id="MBE0361586.1"/>
    </source>
</evidence>
<evidence type="ECO:0000313" key="2">
    <source>
        <dbReference type="Proteomes" id="UP000648482"/>
    </source>
</evidence>
<gene>
    <name evidence="1" type="ORF">PALI_b0583</name>
</gene>
<reference evidence="1 2" key="1">
    <citation type="submission" date="2015-06" db="EMBL/GenBank/DDBJ databases">
        <title>Genome sequence of Pseudoalteromonas aliena.</title>
        <authorList>
            <person name="Xie B.-B."/>
            <person name="Rong J.-C."/>
            <person name="Qin Q.-L."/>
            <person name="Zhang Y.-Z."/>
        </authorList>
    </citation>
    <scope>NUCLEOTIDE SEQUENCE [LARGE SCALE GENOMIC DNA]</scope>
    <source>
        <strain evidence="1 2">SW19</strain>
    </source>
</reference>
<sequence>MNAVFKTNRLLLRHANASDAAVLLRLGRVDLWWVNLQQTVWFLGKAEPM</sequence>
<protein>
    <recommendedName>
        <fullName evidence="3">GNAT family N-acetyltransferase</fullName>
    </recommendedName>
</protein>
<comment type="caution">
    <text evidence="1">The sequence shown here is derived from an EMBL/GenBank/DDBJ whole genome shotgun (WGS) entry which is preliminary data.</text>
</comment>
<organism evidence="1 2">
    <name type="scientific">Pseudoalteromonas aliena SW19</name>
    <dbReference type="NCBI Taxonomy" id="1314866"/>
    <lineage>
        <taxon>Bacteria</taxon>
        <taxon>Pseudomonadati</taxon>
        <taxon>Pseudomonadota</taxon>
        <taxon>Gammaproteobacteria</taxon>
        <taxon>Alteromonadales</taxon>
        <taxon>Pseudoalteromonadaceae</taxon>
        <taxon>Pseudoalteromonas</taxon>
    </lineage>
</organism>